<gene>
    <name evidence="2" type="primary">ORF24129</name>
</gene>
<feature type="non-terminal residue" evidence="2">
    <location>
        <position position="66"/>
    </location>
</feature>
<feature type="compositionally biased region" description="Low complexity" evidence="1">
    <location>
        <begin position="48"/>
        <end position="66"/>
    </location>
</feature>
<feature type="non-terminal residue" evidence="2">
    <location>
        <position position="1"/>
    </location>
</feature>
<proteinExistence type="predicted"/>
<reference evidence="2" key="1">
    <citation type="submission" date="2014-12" db="EMBL/GenBank/DDBJ databases">
        <title>Insight into the proteome of Arion vulgaris.</title>
        <authorList>
            <person name="Aradska J."/>
            <person name="Bulat T."/>
            <person name="Smidak R."/>
            <person name="Sarate P."/>
            <person name="Gangsoo J."/>
            <person name="Sialana F."/>
            <person name="Bilban M."/>
            <person name="Lubec G."/>
        </authorList>
    </citation>
    <scope>NUCLEOTIDE SEQUENCE</scope>
    <source>
        <tissue evidence="2">Skin</tissue>
    </source>
</reference>
<feature type="region of interest" description="Disordered" evidence="1">
    <location>
        <begin position="1"/>
        <end position="66"/>
    </location>
</feature>
<protein>
    <submittedName>
        <fullName evidence="2">Uncharacterized protein</fullName>
    </submittedName>
</protein>
<dbReference type="AlphaFoldDB" id="A0A0B6YGV0"/>
<name>A0A0B6YGV0_9EUPU</name>
<feature type="compositionally biased region" description="Low complexity" evidence="1">
    <location>
        <begin position="15"/>
        <end position="26"/>
    </location>
</feature>
<evidence type="ECO:0000313" key="2">
    <source>
        <dbReference type="EMBL" id="CEK55001.1"/>
    </source>
</evidence>
<accession>A0A0B6YGV0</accession>
<organism evidence="2">
    <name type="scientific">Arion vulgaris</name>
    <dbReference type="NCBI Taxonomy" id="1028688"/>
    <lineage>
        <taxon>Eukaryota</taxon>
        <taxon>Metazoa</taxon>
        <taxon>Spiralia</taxon>
        <taxon>Lophotrochozoa</taxon>
        <taxon>Mollusca</taxon>
        <taxon>Gastropoda</taxon>
        <taxon>Heterobranchia</taxon>
        <taxon>Euthyneura</taxon>
        <taxon>Panpulmonata</taxon>
        <taxon>Eupulmonata</taxon>
        <taxon>Stylommatophora</taxon>
        <taxon>Helicina</taxon>
        <taxon>Arionoidea</taxon>
        <taxon>Arionidae</taxon>
        <taxon>Arion</taxon>
    </lineage>
</organism>
<evidence type="ECO:0000256" key="1">
    <source>
        <dbReference type="SAM" id="MobiDB-lite"/>
    </source>
</evidence>
<dbReference type="EMBL" id="HACG01008136">
    <property type="protein sequence ID" value="CEK55001.1"/>
    <property type="molecule type" value="Transcribed_RNA"/>
</dbReference>
<feature type="compositionally biased region" description="Basic and acidic residues" evidence="1">
    <location>
        <begin position="30"/>
        <end position="46"/>
    </location>
</feature>
<sequence length="66" mass="7128">TVDKQDMFVEGQGLTSKHTSSVTKVSQNETARKQIHVDNGEMESKNLRTQQGSVSRTTTSSGNGST</sequence>